<evidence type="ECO:0000313" key="4">
    <source>
        <dbReference type="EMBL" id="PRP85465.1"/>
    </source>
</evidence>
<dbReference type="Pfam" id="PF13176">
    <property type="entry name" value="TPR_7"/>
    <property type="match status" value="1"/>
</dbReference>
<name>A0A2P6NND2_9EUKA</name>
<dbReference type="PROSITE" id="PS50005">
    <property type="entry name" value="TPR"/>
    <property type="match status" value="1"/>
</dbReference>
<evidence type="ECO:0000256" key="1">
    <source>
        <dbReference type="ARBA" id="ARBA00022737"/>
    </source>
</evidence>
<organism evidence="4 5">
    <name type="scientific">Planoprotostelium fungivorum</name>
    <dbReference type="NCBI Taxonomy" id="1890364"/>
    <lineage>
        <taxon>Eukaryota</taxon>
        <taxon>Amoebozoa</taxon>
        <taxon>Evosea</taxon>
        <taxon>Variosea</taxon>
        <taxon>Cavosteliida</taxon>
        <taxon>Cavosteliaceae</taxon>
        <taxon>Planoprotostelium</taxon>
    </lineage>
</organism>
<sequence>MLKLLIHHPPWRPLHRIDQRITLQCKRPLHSLRPEIVRPQRTDQVHLEEVSEAMDNIHKGRFGEADDLLKRASAFLNGKVPQDDPALIDIFDARYHVLLAQGKTTEARSLAFKQLEYIENSSKSDVTTSTLRKIIHCYNELAEYQEAQGICGNLVENSMKLPQGRSRDLTSAAALIEMGNILRHQDATSKQAEKCFGQAIKKLTGSAETASQQNDVDHLRARAINGMGMHYLSVGQPVAAENFFITCLLDLEKSMAPSFTTEKERAKIVSNLGEVFTSRKEWDKAKEYYERTLKILEGREQKEGEKKEEPTYGRPSSSKDFLIAETLRLLANVHQNNNRSMVAEGLYRTCIVMLQKIPHLHREGKKTLKNTYEGYSNLLNVMGRKKEAHEMREKMEGVKI</sequence>
<dbReference type="InterPro" id="IPR011990">
    <property type="entry name" value="TPR-like_helical_dom_sf"/>
</dbReference>
<dbReference type="EMBL" id="MDYQ01000044">
    <property type="protein sequence ID" value="PRP85465.1"/>
    <property type="molecule type" value="Genomic_DNA"/>
</dbReference>
<dbReference type="OrthoDB" id="381520at2759"/>
<proteinExistence type="predicted"/>
<protein>
    <submittedName>
        <fullName evidence="4">Uncharacterized protein</fullName>
    </submittedName>
</protein>
<accession>A0A2P6NND2</accession>
<keyword evidence="2 3" id="KW-0802">TPR repeat</keyword>
<keyword evidence="1" id="KW-0677">Repeat</keyword>
<feature type="repeat" description="TPR" evidence="3">
    <location>
        <begin position="266"/>
        <end position="299"/>
    </location>
</feature>
<dbReference type="InterPro" id="IPR019734">
    <property type="entry name" value="TPR_rpt"/>
</dbReference>
<dbReference type="SUPFAM" id="SSF48452">
    <property type="entry name" value="TPR-like"/>
    <property type="match status" value="3"/>
</dbReference>
<comment type="caution">
    <text evidence="4">The sequence shown here is derived from an EMBL/GenBank/DDBJ whole genome shotgun (WGS) entry which is preliminary data.</text>
</comment>
<dbReference type="Gene3D" id="1.25.40.10">
    <property type="entry name" value="Tetratricopeptide repeat domain"/>
    <property type="match status" value="2"/>
</dbReference>
<reference evidence="4 5" key="1">
    <citation type="journal article" date="2018" name="Genome Biol. Evol.">
        <title>Multiple Roots of Fruiting Body Formation in Amoebozoa.</title>
        <authorList>
            <person name="Hillmann F."/>
            <person name="Forbes G."/>
            <person name="Novohradska S."/>
            <person name="Ferling I."/>
            <person name="Riege K."/>
            <person name="Groth M."/>
            <person name="Westermann M."/>
            <person name="Marz M."/>
            <person name="Spaller T."/>
            <person name="Winckler T."/>
            <person name="Schaap P."/>
            <person name="Glockner G."/>
        </authorList>
    </citation>
    <scope>NUCLEOTIDE SEQUENCE [LARGE SCALE GENOMIC DNA]</scope>
    <source>
        <strain evidence="4 5">Jena</strain>
    </source>
</reference>
<dbReference type="AlphaFoldDB" id="A0A2P6NND2"/>
<dbReference type="PANTHER" id="PTHR45641">
    <property type="entry name" value="TETRATRICOPEPTIDE REPEAT PROTEIN (AFU_ORTHOLOGUE AFUA_6G03870)"/>
    <property type="match status" value="1"/>
</dbReference>
<evidence type="ECO:0000256" key="3">
    <source>
        <dbReference type="PROSITE-ProRule" id="PRU00339"/>
    </source>
</evidence>
<gene>
    <name evidence="4" type="ORF">PROFUN_06834</name>
</gene>
<evidence type="ECO:0000313" key="5">
    <source>
        <dbReference type="Proteomes" id="UP000241769"/>
    </source>
</evidence>
<keyword evidence="5" id="KW-1185">Reference proteome</keyword>
<evidence type="ECO:0000256" key="2">
    <source>
        <dbReference type="ARBA" id="ARBA00022803"/>
    </source>
</evidence>
<dbReference type="InParanoid" id="A0A2P6NND2"/>
<dbReference type="PANTHER" id="PTHR45641:SF19">
    <property type="entry name" value="NEPHROCYSTIN-3"/>
    <property type="match status" value="1"/>
</dbReference>
<dbReference type="Proteomes" id="UP000241769">
    <property type="component" value="Unassembled WGS sequence"/>
</dbReference>